<accession>A0A034VB19</accession>
<protein>
    <submittedName>
        <fullName evidence="9">Sodium-independent sulfate anion transporter</fullName>
    </submittedName>
</protein>
<dbReference type="EMBL" id="GAKP01019263">
    <property type="protein sequence ID" value="JAC39689.1"/>
    <property type="molecule type" value="Transcribed_RNA"/>
</dbReference>
<keyword evidence="3 6" id="KW-1133">Transmembrane helix</keyword>
<sequence>MTSDRLSAITPSGQGNDNFGSEVTLDIPPSGMYTGSTDYIVQDDDPQTERGCCEKSGDWAKRTAANVFRKKTLYKRLPILQWLPKYNRDDFVGDLVAGITVGLTVIPQGLAYAGITGLELQYGLYGCFFGCFIYVLFGSSKDVPVGPTAIAALLVYQTARGSLEKTILLTFLTGIIEVLMGILQLGFLIDFVSGPVSAGFTSAVALIIFTSQLKDILVVDTSGDTFVDMWISIGNDIHNISWNDAALGIGCVFLLLAMRVMTTVKIGPKDGQKVWQKVLEKTIWLIGTSRNAVLVILVALMGYVLRSSGIDIFKMVGFVPKGLPEFKMPPFSSTTYTNSTSGEVIETHENFAQMVSSLGAGLIVVPLISLLENTALVQAFADGKPCDANQELIAIGLCNIGNSFAQGFRGNGPIARGAVLNASGVRTQLSNLYTGVIVIFALLWLTPAFYYIPKSALAAIILSAVIFMVQYRVIKPMWRSKKTDLIPGIGAFVACLLLPLQIGILVGIGINVIFILYSAARPKLRVETACTSNGIKYLMLTPDRCLIFPSVEFVRNVINKQGRKSTLPVVLDCTYIYGADFTAAKVVSMLISDFEARNQKLYFYNLQRRVAQVFEGLNKGLIVIYDAEHLEMVLAGKELEAKS</sequence>
<evidence type="ECO:0000256" key="1">
    <source>
        <dbReference type="ARBA" id="ARBA00004141"/>
    </source>
</evidence>
<feature type="transmembrane region" description="Helical" evidence="6">
    <location>
        <begin position="486"/>
        <end position="517"/>
    </location>
</feature>
<comment type="subcellular location">
    <subcellularLocation>
        <location evidence="1">Membrane</location>
        <topology evidence="1">Multi-pass membrane protein</topology>
    </subcellularLocation>
</comment>
<evidence type="ECO:0000256" key="4">
    <source>
        <dbReference type="ARBA" id="ARBA00023136"/>
    </source>
</evidence>
<evidence type="ECO:0000259" key="8">
    <source>
        <dbReference type="Pfam" id="PF01740"/>
    </source>
</evidence>
<gene>
    <name evidence="9" type="primary">S2611</name>
</gene>
<dbReference type="AlphaFoldDB" id="A0A034VB19"/>
<feature type="transmembrane region" description="Helical" evidence="6">
    <location>
        <begin position="456"/>
        <end position="474"/>
    </location>
</feature>
<dbReference type="Pfam" id="PF01740">
    <property type="entry name" value="STAS"/>
    <property type="match status" value="1"/>
</dbReference>
<name>A0A034VB19_BACDO</name>
<proteinExistence type="predicted"/>
<organism evidence="9">
    <name type="scientific">Bactrocera dorsalis</name>
    <name type="common">Oriental fruit fly</name>
    <name type="synonym">Dacus dorsalis</name>
    <dbReference type="NCBI Taxonomy" id="27457"/>
    <lineage>
        <taxon>Eukaryota</taxon>
        <taxon>Metazoa</taxon>
        <taxon>Ecdysozoa</taxon>
        <taxon>Arthropoda</taxon>
        <taxon>Hexapoda</taxon>
        <taxon>Insecta</taxon>
        <taxon>Pterygota</taxon>
        <taxon>Neoptera</taxon>
        <taxon>Endopterygota</taxon>
        <taxon>Diptera</taxon>
        <taxon>Brachycera</taxon>
        <taxon>Muscomorpha</taxon>
        <taxon>Tephritoidea</taxon>
        <taxon>Tephritidae</taxon>
        <taxon>Bactrocera</taxon>
        <taxon>Bactrocera</taxon>
    </lineage>
</organism>
<dbReference type="InterPro" id="IPR002645">
    <property type="entry name" value="STAS_dom"/>
</dbReference>
<feature type="region of interest" description="Disordered" evidence="5">
    <location>
        <begin position="1"/>
        <end position="22"/>
    </location>
</feature>
<dbReference type="InterPro" id="IPR001902">
    <property type="entry name" value="SLC26A/SulP_fam"/>
</dbReference>
<feature type="domain" description="STAS" evidence="8">
    <location>
        <begin position="534"/>
        <end position="617"/>
    </location>
</feature>
<dbReference type="InterPro" id="IPR036513">
    <property type="entry name" value="STAS_dom_sf"/>
</dbReference>
<dbReference type="CDD" id="cd07042">
    <property type="entry name" value="STAS_SulP_like_sulfate_transporter"/>
    <property type="match status" value="1"/>
</dbReference>
<reference evidence="9" key="1">
    <citation type="journal article" date="2014" name="BMC Genomics">
        <title>Characterizing the developmental transcriptome of the oriental fruit fly, Bactrocera dorsalis (Diptera: Tephritidae) through comparative genomic analysis with Drosophila melanogaster utilizing modENCODE datasets.</title>
        <authorList>
            <person name="Geib S.M."/>
            <person name="Calla B."/>
            <person name="Hall B."/>
            <person name="Hou S."/>
            <person name="Manoukis N.C."/>
        </authorList>
    </citation>
    <scope>NUCLEOTIDE SEQUENCE</scope>
    <source>
        <strain evidence="9">Punador</strain>
    </source>
</reference>
<keyword evidence="4 6" id="KW-0472">Membrane</keyword>
<dbReference type="PANTHER" id="PTHR11814">
    <property type="entry name" value="SULFATE TRANSPORTER"/>
    <property type="match status" value="1"/>
</dbReference>
<evidence type="ECO:0000256" key="3">
    <source>
        <dbReference type="ARBA" id="ARBA00022989"/>
    </source>
</evidence>
<feature type="domain" description="SLC26A/SulP transporter" evidence="7">
    <location>
        <begin position="91"/>
        <end position="485"/>
    </location>
</feature>
<dbReference type="Gene3D" id="3.30.750.24">
    <property type="entry name" value="STAS domain"/>
    <property type="match status" value="1"/>
</dbReference>
<dbReference type="GO" id="GO:0055085">
    <property type="term" value="P:transmembrane transport"/>
    <property type="evidence" value="ECO:0007669"/>
    <property type="project" value="InterPro"/>
</dbReference>
<evidence type="ECO:0000256" key="6">
    <source>
        <dbReference type="SAM" id="Phobius"/>
    </source>
</evidence>
<feature type="transmembrane region" description="Helical" evidence="6">
    <location>
        <begin position="351"/>
        <end position="371"/>
    </location>
</feature>
<feature type="transmembrane region" description="Helical" evidence="6">
    <location>
        <begin position="91"/>
        <end position="114"/>
    </location>
</feature>
<dbReference type="Pfam" id="PF00916">
    <property type="entry name" value="Sulfate_transp"/>
    <property type="match status" value="1"/>
</dbReference>
<feature type="transmembrane region" description="Helical" evidence="6">
    <location>
        <begin position="167"/>
        <end position="189"/>
    </location>
</feature>
<evidence type="ECO:0000256" key="2">
    <source>
        <dbReference type="ARBA" id="ARBA00022692"/>
    </source>
</evidence>
<feature type="transmembrane region" description="Helical" evidence="6">
    <location>
        <begin position="245"/>
        <end position="262"/>
    </location>
</feature>
<dbReference type="GO" id="GO:0016020">
    <property type="term" value="C:membrane"/>
    <property type="evidence" value="ECO:0007669"/>
    <property type="project" value="UniProtKB-SubCell"/>
</dbReference>
<dbReference type="InterPro" id="IPR011547">
    <property type="entry name" value="SLC26A/SulP_dom"/>
</dbReference>
<evidence type="ECO:0000256" key="5">
    <source>
        <dbReference type="SAM" id="MobiDB-lite"/>
    </source>
</evidence>
<feature type="compositionally biased region" description="Polar residues" evidence="5">
    <location>
        <begin position="1"/>
        <end position="21"/>
    </location>
</feature>
<feature type="transmembrane region" description="Helical" evidence="6">
    <location>
        <begin position="283"/>
        <end position="305"/>
    </location>
</feature>
<feature type="transmembrane region" description="Helical" evidence="6">
    <location>
        <begin position="432"/>
        <end position="450"/>
    </location>
</feature>
<dbReference type="OrthoDB" id="288203at2759"/>
<evidence type="ECO:0000259" key="7">
    <source>
        <dbReference type="Pfam" id="PF00916"/>
    </source>
</evidence>
<keyword evidence="2 6" id="KW-0812">Transmembrane</keyword>
<evidence type="ECO:0000313" key="9">
    <source>
        <dbReference type="EMBL" id="JAC39689.1"/>
    </source>
</evidence>